<proteinExistence type="predicted"/>
<feature type="region of interest" description="Disordered" evidence="1">
    <location>
        <begin position="1"/>
        <end position="33"/>
    </location>
</feature>
<dbReference type="SUPFAM" id="SSF51126">
    <property type="entry name" value="Pectin lyase-like"/>
    <property type="match status" value="1"/>
</dbReference>
<dbReference type="Proteomes" id="UP000283946">
    <property type="component" value="Chromosome"/>
</dbReference>
<name>A0AAD1ABY5_9MICO</name>
<dbReference type="KEGG" id="ria:C7V51_05495"/>
<dbReference type="InterPro" id="IPR011050">
    <property type="entry name" value="Pectin_lyase_fold/virulence"/>
</dbReference>
<dbReference type="RefSeq" id="WP_104354276.1">
    <property type="nucleotide sequence ID" value="NZ_CP028130.1"/>
</dbReference>
<reference evidence="2 3" key="1">
    <citation type="submission" date="2018-03" db="EMBL/GenBank/DDBJ databases">
        <title>Bacteriophage NCPPB3778 and a type I-E CRISPR drive the evolution of the US Biological Select Agent, Rathayibacter toxicus.</title>
        <authorList>
            <person name="Davis E.W.II."/>
            <person name="Tabima J.F."/>
            <person name="Weisberg A.J."/>
            <person name="Dantas Lopes L."/>
            <person name="Wiseman M.S."/>
            <person name="Wiseman M.S."/>
            <person name="Pupko T."/>
            <person name="Belcher M.S."/>
            <person name="Sechler A.J."/>
            <person name="Tancos M.A."/>
            <person name="Schroeder B.K."/>
            <person name="Murray T.D."/>
            <person name="Luster D.G."/>
            <person name="Schneider W.L."/>
            <person name="Rogers E."/>
            <person name="Andreote F.D."/>
            <person name="Grunwald N.J."/>
            <person name="Putnam M.L."/>
            <person name="Chang J.H."/>
        </authorList>
    </citation>
    <scope>NUCLEOTIDE SEQUENCE [LARGE SCALE GENOMIC DNA]</scope>
    <source>
        <strain evidence="2 3">NCCPB 2253</strain>
    </source>
</reference>
<protein>
    <recommendedName>
        <fullName evidence="4">Pectate lyase superfamily protein domain-containing protein</fullName>
    </recommendedName>
</protein>
<gene>
    <name evidence="2" type="ORF">C7V51_05495</name>
</gene>
<dbReference type="InterPro" id="IPR012334">
    <property type="entry name" value="Pectin_lyas_fold"/>
</dbReference>
<dbReference type="AlphaFoldDB" id="A0AAD1ABY5"/>
<dbReference type="Gene3D" id="2.160.20.10">
    <property type="entry name" value="Single-stranded right-handed beta-helix, Pectin lyase-like"/>
    <property type="match status" value="1"/>
</dbReference>
<organism evidence="2 3">
    <name type="scientific">Rathayibacter iranicus</name>
    <dbReference type="NCBI Taxonomy" id="59737"/>
    <lineage>
        <taxon>Bacteria</taxon>
        <taxon>Bacillati</taxon>
        <taxon>Actinomycetota</taxon>
        <taxon>Actinomycetes</taxon>
        <taxon>Micrococcales</taxon>
        <taxon>Microbacteriaceae</taxon>
        <taxon>Rathayibacter</taxon>
    </lineage>
</organism>
<accession>A0AAD1ABY5</accession>
<evidence type="ECO:0000313" key="3">
    <source>
        <dbReference type="Proteomes" id="UP000283946"/>
    </source>
</evidence>
<evidence type="ECO:0008006" key="4">
    <source>
        <dbReference type="Google" id="ProtNLM"/>
    </source>
</evidence>
<sequence length="554" mass="57688">MAGTSADPGQDPYVHRDEVGAAGGVAPLGDGKKVPVENLPDRVLTTTGARPVGKGELLINAVANGIQSGSAPIDNTAALQALIDSVTEKGGGIIAFPPGSYRMNSVTVKSGVHLAGLGSRGAAFNVNPNHGLENTVNFVHVSDNTGAMLRIAGGGISITNIALRGNNYPATGFPLMHVLDGFEFTMAHVNFFSKFGTVLLIDHMNNNHWLDVKITDGKSVDGSAAVVLRGPTEKGFASGENNTVDFAGLTIERYIGGPQFDIAYGKSGNYWAEFVRILHLHVEAEASKWPAESVNAESALVRIGNVMGLEFVSPFIFGGGPVPLVLVHRQMVRGGAPLDMGVRFIGGQLLGTKIDEEPFKPTPTLVDLRAGNDVAFIGTQFGRCTSSAIVIRPEFGANVTLDPSTTIASSDVPLVIDNRPANVYRTWTHQGTLRTTRDVLVGRHVKGSLTLGVGAVTVGPNAGSGGTISVVGTDLAGQITITTGSAPAPGGIGEIAFAVPYDRMPVAQITPVDRTTAALRPYGVAKSDGTGWAFGFDGTPAAATTYRLAYQVLG</sequence>
<dbReference type="EMBL" id="CP028130">
    <property type="protein sequence ID" value="AZZ55397.1"/>
    <property type="molecule type" value="Genomic_DNA"/>
</dbReference>
<evidence type="ECO:0000256" key="1">
    <source>
        <dbReference type="SAM" id="MobiDB-lite"/>
    </source>
</evidence>
<evidence type="ECO:0000313" key="2">
    <source>
        <dbReference type="EMBL" id="AZZ55397.1"/>
    </source>
</evidence>